<sequence>SNTSVRERRRRSHPLAIEQMDILKALTAAEYSRRQFILNYASIIDTKLLVPGKKADIIKGAEEFVVKWMNQNGYGTISNDHFKFAVDERLWEDLVGADLPFPFAFMR</sequence>
<dbReference type="EMBL" id="MU858169">
    <property type="protein sequence ID" value="KAK4210641.1"/>
    <property type="molecule type" value="Genomic_DNA"/>
</dbReference>
<keyword evidence="2" id="KW-1185">Reference proteome</keyword>
<accession>A0AAN6Y1S1</accession>
<organism evidence="1 2">
    <name type="scientific">Rhypophila decipiens</name>
    <dbReference type="NCBI Taxonomy" id="261697"/>
    <lineage>
        <taxon>Eukaryota</taxon>
        <taxon>Fungi</taxon>
        <taxon>Dikarya</taxon>
        <taxon>Ascomycota</taxon>
        <taxon>Pezizomycotina</taxon>
        <taxon>Sordariomycetes</taxon>
        <taxon>Sordariomycetidae</taxon>
        <taxon>Sordariales</taxon>
        <taxon>Naviculisporaceae</taxon>
        <taxon>Rhypophila</taxon>
    </lineage>
</organism>
<reference evidence="1" key="2">
    <citation type="submission" date="2023-05" db="EMBL/GenBank/DDBJ databases">
        <authorList>
            <consortium name="Lawrence Berkeley National Laboratory"/>
            <person name="Steindorff A."/>
            <person name="Hensen N."/>
            <person name="Bonometti L."/>
            <person name="Westerberg I."/>
            <person name="Brannstrom I.O."/>
            <person name="Guillou S."/>
            <person name="Cros-Aarteil S."/>
            <person name="Calhoun S."/>
            <person name="Haridas S."/>
            <person name="Kuo A."/>
            <person name="Mondo S."/>
            <person name="Pangilinan J."/>
            <person name="Riley R."/>
            <person name="Labutti K."/>
            <person name="Andreopoulos B."/>
            <person name="Lipzen A."/>
            <person name="Chen C."/>
            <person name="Yanf M."/>
            <person name="Daum C."/>
            <person name="Ng V."/>
            <person name="Clum A."/>
            <person name="Ohm R."/>
            <person name="Martin F."/>
            <person name="Silar P."/>
            <person name="Natvig D."/>
            <person name="Lalanne C."/>
            <person name="Gautier V."/>
            <person name="Ament-Velasquez S.L."/>
            <person name="Kruys A."/>
            <person name="Hutchinson M.I."/>
            <person name="Powell A.J."/>
            <person name="Barry K."/>
            <person name="Miller A.N."/>
            <person name="Grigoriev I.V."/>
            <person name="Debuchy R."/>
            <person name="Gladieux P."/>
            <person name="Thoren M.H."/>
            <person name="Johannesson H."/>
        </authorList>
    </citation>
    <scope>NUCLEOTIDE SEQUENCE</scope>
    <source>
        <strain evidence="1">PSN293</strain>
    </source>
</reference>
<name>A0AAN6Y1S1_9PEZI</name>
<evidence type="ECO:0000313" key="1">
    <source>
        <dbReference type="EMBL" id="KAK4210641.1"/>
    </source>
</evidence>
<feature type="non-terminal residue" evidence="1">
    <location>
        <position position="1"/>
    </location>
</feature>
<dbReference type="Proteomes" id="UP001301769">
    <property type="component" value="Unassembled WGS sequence"/>
</dbReference>
<gene>
    <name evidence="1" type="ORF">QBC37DRAFT_258898</name>
</gene>
<evidence type="ECO:0000313" key="2">
    <source>
        <dbReference type="Proteomes" id="UP001301769"/>
    </source>
</evidence>
<reference evidence="1" key="1">
    <citation type="journal article" date="2023" name="Mol. Phylogenet. Evol.">
        <title>Genome-scale phylogeny and comparative genomics of the fungal order Sordariales.</title>
        <authorList>
            <person name="Hensen N."/>
            <person name="Bonometti L."/>
            <person name="Westerberg I."/>
            <person name="Brannstrom I.O."/>
            <person name="Guillou S."/>
            <person name="Cros-Aarteil S."/>
            <person name="Calhoun S."/>
            <person name="Haridas S."/>
            <person name="Kuo A."/>
            <person name="Mondo S."/>
            <person name="Pangilinan J."/>
            <person name="Riley R."/>
            <person name="LaButti K."/>
            <person name="Andreopoulos B."/>
            <person name="Lipzen A."/>
            <person name="Chen C."/>
            <person name="Yan M."/>
            <person name="Daum C."/>
            <person name="Ng V."/>
            <person name="Clum A."/>
            <person name="Steindorff A."/>
            <person name="Ohm R.A."/>
            <person name="Martin F."/>
            <person name="Silar P."/>
            <person name="Natvig D.O."/>
            <person name="Lalanne C."/>
            <person name="Gautier V."/>
            <person name="Ament-Velasquez S.L."/>
            <person name="Kruys A."/>
            <person name="Hutchinson M.I."/>
            <person name="Powell A.J."/>
            <person name="Barry K."/>
            <person name="Miller A.N."/>
            <person name="Grigoriev I.V."/>
            <person name="Debuchy R."/>
            <person name="Gladieux P."/>
            <person name="Hiltunen Thoren M."/>
            <person name="Johannesson H."/>
        </authorList>
    </citation>
    <scope>NUCLEOTIDE SEQUENCE</scope>
    <source>
        <strain evidence="1">PSN293</strain>
    </source>
</reference>
<dbReference type="AlphaFoldDB" id="A0AAN6Y1S1"/>
<comment type="caution">
    <text evidence="1">The sequence shown here is derived from an EMBL/GenBank/DDBJ whole genome shotgun (WGS) entry which is preliminary data.</text>
</comment>
<protein>
    <submittedName>
        <fullName evidence="1">Uncharacterized protein</fullName>
    </submittedName>
</protein>
<feature type="non-terminal residue" evidence="1">
    <location>
        <position position="107"/>
    </location>
</feature>
<proteinExistence type="predicted"/>